<feature type="binding site" evidence="6">
    <location>
        <position position="51"/>
    </location>
    <ligand>
        <name>Fe cation</name>
        <dbReference type="ChEBI" id="CHEBI:24875"/>
        <label>1</label>
    </ligand>
</feature>
<feature type="binding site" evidence="6">
    <location>
        <position position="84"/>
    </location>
    <ligand>
        <name>Fe cation</name>
        <dbReference type="ChEBI" id="CHEBI:24875"/>
        <label>2</label>
    </ligand>
</feature>
<keyword evidence="9" id="KW-1185">Reference proteome</keyword>
<evidence type="ECO:0000256" key="5">
    <source>
        <dbReference type="PIRNR" id="PIRNR000898"/>
    </source>
</evidence>
<keyword evidence="4 5" id="KW-0378">Hydrolase</keyword>
<evidence type="ECO:0000256" key="6">
    <source>
        <dbReference type="PIRSR" id="PIRSR000898-1"/>
    </source>
</evidence>
<evidence type="ECO:0000256" key="1">
    <source>
        <dbReference type="ARBA" id="ARBA00000032"/>
    </source>
</evidence>
<comment type="cofactor">
    <cofactor evidence="6">
        <name>Fe cation</name>
        <dbReference type="ChEBI" id="CHEBI:24875"/>
    </cofactor>
    <text evidence="6">Binds 2 iron ions per subunit.</text>
</comment>
<name>A0A2U1NFI3_ARTAN</name>
<proteinExistence type="inferred from homology"/>
<reference evidence="8 9" key="1">
    <citation type="journal article" date="2018" name="Mol. Plant">
        <title>The genome of Artemisia annua provides insight into the evolution of Asteraceae family and artemisinin biosynthesis.</title>
        <authorList>
            <person name="Shen Q."/>
            <person name="Zhang L."/>
            <person name="Liao Z."/>
            <person name="Wang S."/>
            <person name="Yan T."/>
            <person name="Shi P."/>
            <person name="Liu M."/>
            <person name="Fu X."/>
            <person name="Pan Q."/>
            <person name="Wang Y."/>
            <person name="Lv Z."/>
            <person name="Lu X."/>
            <person name="Zhang F."/>
            <person name="Jiang W."/>
            <person name="Ma Y."/>
            <person name="Chen M."/>
            <person name="Hao X."/>
            <person name="Li L."/>
            <person name="Tang Y."/>
            <person name="Lv G."/>
            <person name="Zhou Y."/>
            <person name="Sun X."/>
            <person name="Brodelius P.E."/>
            <person name="Rose J.K.C."/>
            <person name="Tang K."/>
        </authorList>
    </citation>
    <scope>NUCLEOTIDE SEQUENCE [LARGE SCALE GENOMIC DNA]</scope>
    <source>
        <strain evidence="9">cv. Huhao1</strain>
        <tissue evidence="8">Leaf</tissue>
    </source>
</reference>
<evidence type="ECO:0000256" key="3">
    <source>
        <dbReference type="ARBA" id="ARBA00022729"/>
    </source>
</evidence>
<evidence type="ECO:0000259" key="7">
    <source>
        <dbReference type="Pfam" id="PF00149"/>
    </source>
</evidence>
<evidence type="ECO:0000256" key="4">
    <source>
        <dbReference type="ARBA" id="ARBA00022801"/>
    </source>
</evidence>
<dbReference type="Proteomes" id="UP000245207">
    <property type="component" value="Unassembled WGS sequence"/>
</dbReference>
<dbReference type="InterPro" id="IPR024927">
    <property type="entry name" value="Acid_PPase"/>
</dbReference>
<dbReference type="Gene3D" id="3.60.21.10">
    <property type="match status" value="1"/>
</dbReference>
<dbReference type="OrthoDB" id="411211at2759"/>
<dbReference type="EMBL" id="PKPP01002926">
    <property type="protein sequence ID" value="PWA72267.1"/>
    <property type="molecule type" value="Genomic_DNA"/>
</dbReference>
<evidence type="ECO:0000313" key="8">
    <source>
        <dbReference type="EMBL" id="PWA72267.1"/>
    </source>
</evidence>
<accession>A0A2U1NFI3</accession>
<dbReference type="SUPFAM" id="SSF56300">
    <property type="entry name" value="Metallo-dependent phosphatases"/>
    <property type="match status" value="1"/>
</dbReference>
<dbReference type="STRING" id="35608.A0A2U1NFI3"/>
<gene>
    <name evidence="8" type="ORF">CTI12_AA273600</name>
</gene>
<dbReference type="PANTHER" id="PTHR10161">
    <property type="entry name" value="TARTRATE-RESISTANT ACID PHOSPHATASE TYPE 5"/>
    <property type="match status" value="1"/>
</dbReference>
<comment type="catalytic activity">
    <reaction evidence="1 5">
        <text>a phosphate monoester + H2O = an alcohol + phosphate</text>
        <dbReference type="Rhea" id="RHEA:15017"/>
        <dbReference type="ChEBI" id="CHEBI:15377"/>
        <dbReference type="ChEBI" id="CHEBI:30879"/>
        <dbReference type="ChEBI" id="CHEBI:43474"/>
        <dbReference type="ChEBI" id="CHEBI:67140"/>
        <dbReference type="EC" id="3.1.3.2"/>
    </reaction>
</comment>
<keyword evidence="5 6" id="KW-0408">Iron</keyword>
<feature type="binding site" evidence="6">
    <location>
        <position position="241"/>
    </location>
    <ligand>
        <name>Fe cation</name>
        <dbReference type="ChEBI" id="CHEBI:24875"/>
        <label>1</label>
    </ligand>
</feature>
<dbReference type="GO" id="GO:0003993">
    <property type="term" value="F:acid phosphatase activity"/>
    <property type="evidence" value="ECO:0007669"/>
    <property type="project" value="UniProtKB-UniRule"/>
</dbReference>
<feature type="binding site" evidence="6">
    <location>
        <position position="84"/>
    </location>
    <ligand>
        <name>Fe cation</name>
        <dbReference type="ChEBI" id="CHEBI:24875"/>
        <label>1</label>
    </ligand>
</feature>
<evidence type="ECO:0000256" key="2">
    <source>
        <dbReference type="ARBA" id="ARBA00008723"/>
    </source>
</evidence>
<organism evidence="8 9">
    <name type="scientific">Artemisia annua</name>
    <name type="common">Sweet wormwood</name>
    <dbReference type="NCBI Taxonomy" id="35608"/>
    <lineage>
        <taxon>Eukaryota</taxon>
        <taxon>Viridiplantae</taxon>
        <taxon>Streptophyta</taxon>
        <taxon>Embryophyta</taxon>
        <taxon>Tracheophyta</taxon>
        <taxon>Spermatophyta</taxon>
        <taxon>Magnoliopsida</taxon>
        <taxon>eudicotyledons</taxon>
        <taxon>Gunneridae</taxon>
        <taxon>Pentapetalae</taxon>
        <taxon>asterids</taxon>
        <taxon>campanulids</taxon>
        <taxon>Asterales</taxon>
        <taxon>Asteraceae</taxon>
        <taxon>Asteroideae</taxon>
        <taxon>Anthemideae</taxon>
        <taxon>Artemisiinae</taxon>
        <taxon>Artemisia</taxon>
    </lineage>
</organism>
<evidence type="ECO:0000313" key="9">
    <source>
        <dbReference type="Proteomes" id="UP000245207"/>
    </source>
</evidence>
<dbReference type="InterPro" id="IPR051558">
    <property type="entry name" value="Metallophosphoesterase_PAP"/>
</dbReference>
<dbReference type="CDD" id="cd07378">
    <property type="entry name" value="MPP_ACP5"/>
    <property type="match status" value="1"/>
</dbReference>
<protein>
    <recommendedName>
        <fullName evidence="5">Purple acid phosphatase</fullName>
        <ecNumber evidence="5">3.1.3.2</ecNumber>
    </recommendedName>
</protein>
<feature type="binding site" evidence="6">
    <location>
        <position position="87"/>
    </location>
    <ligand>
        <name>Fe cation</name>
        <dbReference type="ChEBI" id="CHEBI:24875"/>
        <label>1</label>
    </ligand>
</feature>
<sequence length="308" mass="35485">MVDMNNTKNCIFILLVVYIVASIAYVKAELQRFDHQPTKVDGSLDILVIGDWGRRGLYNQSNVAFQMGKVGEELDVDFIISTGDNFYDDGLTDEEDPLFFESFTEVYTSNSLQKQWGNVLAQLSPVLRQRDSKWLCLRSFIVNSGNAEFFFVDTTPFQDKYLTDKHEYDWRGVLPREEYQSNLLKEVDMALEESSAQWKIVIGHHTIFSVGHHGNTQELVDQLLPILEANEVDLYINGHDHCLVKIGGSKAWRGDINQWNPNEMKFYYDGQGFMALRVTEIEIYVAFYDVSGKVIHKWSTAMYTHMDS</sequence>
<dbReference type="InterPro" id="IPR029052">
    <property type="entry name" value="Metallo-depent_PP-like"/>
</dbReference>
<keyword evidence="3" id="KW-0732">Signal</keyword>
<keyword evidence="6" id="KW-0479">Metal-binding</keyword>
<dbReference type="PANTHER" id="PTHR10161:SF48">
    <property type="entry name" value="PURPLE ACID PHOSPHATASE"/>
    <property type="match status" value="1"/>
</dbReference>
<dbReference type="EC" id="3.1.3.2" evidence="5"/>
<dbReference type="InterPro" id="IPR004843">
    <property type="entry name" value="Calcineurin-like_PHP"/>
</dbReference>
<dbReference type="AlphaFoldDB" id="A0A2U1NFI3"/>
<feature type="binding site" evidence="6">
    <location>
        <position position="239"/>
    </location>
    <ligand>
        <name>Fe cation</name>
        <dbReference type="ChEBI" id="CHEBI:24875"/>
        <label>2</label>
    </ligand>
</feature>
<dbReference type="PIRSF" id="PIRSF000898">
    <property type="entry name" value="Acid_Ptase_5"/>
    <property type="match status" value="1"/>
</dbReference>
<comment type="caution">
    <text evidence="8">The sequence shown here is derived from an EMBL/GenBank/DDBJ whole genome shotgun (WGS) entry which is preliminary data.</text>
</comment>
<dbReference type="GO" id="GO:0046872">
    <property type="term" value="F:metal ion binding"/>
    <property type="evidence" value="ECO:0007669"/>
    <property type="project" value="UniProtKB-KW"/>
</dbReference>
<feature type="domain" description="Calcineurin-like phosphoesterase" evidence="7">
    <location>
        <begin position="46"/>
        <end position="242"/>
    </location>
</feature>
<feature type="binding site" evidence="6">
    <location>
        <position position="204"/>
    </location>
    <ligand>
        <name>Fe cation</name>
        <dbReference type="ChEBI" id="CHEBI:24875"/>
        <label>2</label>
    </ligand>
</feature>
<dbReference type="Pfam" id="PF00149">
    <property type="entry name" value="Metallophos"/>
    <property type="match status" value="1"/>
</dbReference>
<comment type="similarity">
    <text evidence="2">Belongs to the metallophosphoesterase superfamily. Purple acid phosphatase family.</text>
</comment>